<evidence type="ECO:0000313" key="3">
    <source>
        <dbReference type="Proteomes" id="UP000017938"/>
    </source>
</evidence>
<name>R6TVV7_9BACT</name>
<dbReference type="STRING" id="1263015.BN580_00477"/>
<evidence type="ECO:0000259" key="1">
    <source>
        <dbReference type="Pfam" id="PF01548"/>
    </source>
</evidence>
<proteinExistence type="predicted"/>
<organism evidence="2 3">
    <name type="scientific">Candidatus Colimorpha enterica</name>
    <dbReference type="NCBI Taxonomy" id="3083063"/>
    <lineage>
        <taxon>Bacteria</taxon>
        <taxon>Pseudomonadati</taxon>
        <taxon>Bacteroidota</taxon>
        <taxon>Bacteroidia</taxon>
        <taxon>Bacteroidales</taxon>
        <taxon>Candidatus Colimorpha</taxon>
    </lineage>
</organism>
<feature type="domain" description="Transposase IS110-like N-terminal" evidence="1">
    <location>
        <begin position="4"/>
        <end position="72"/>
    </location>
</feature>
<dbReference type="Proteomes" id="UP000017938">
    <property type="component" value="Unassembled WGS sequence"/>
</dbReference>
<reference evidence="2" key="1">
    <citation type="submission" date="2012-11" db="EMBL/GenBank/DDBJ databases">
        <title>Dependencies among metagenomic species, viruses, plasmids and units of genetic variation.</title>
        <authorList>
            <person name="Nielsen H.B."/>
            <person name="Almeida M."/>
            <person name="Juncker A.S."/>
            <person name="Rasmussen S."/>
            <person name="Li J."/>
            <person name="Sunagawa S."/>
            <person name="Plichta D."/>
            <person name="Gautier L."/>
            <person name="Le Chatelier E."/>
            <person name="Peletier E."/>
            <person name="Bonde I."/>
            <person name="Nielsen T."/>
            <person name="Manichanh C."/>
            <person name="Arumugam M."/>
            <person name="Batto J."/>
            <person name="Santos M.B.Q.D."/>
            <person name="Blom N."/>
            <person name="Borruel N."/>
            <person name="Burgdorf K.S."/>
            <person name="Boumezbeur F."/>
            <person name="Casellas F."/>
            <person name="Dore J."/>
            <person name="Guarner F."/>
            <person name="Hansen T."/>
            <person name="Hildebrand F."/>
            <person name="Kaas R.S."/>
            <person name="Kennedy S."/>
            <person name="Kristiansen K."/>
            <person name="Kultima J.R."/>
            <person name="Leonard P."/>
            <person name="Levenez F."/>
            <person name="Lund O."/>
            <person name="Moumen B."/>
            <person name="Le Paslier D."/>
            <person name="Pons N."/>
            <person name="Pedersen O."/>
            <person name="Prifti E."/>
            <person name="Qin J."/>
            <person name="Raes J."/>
            <person name="Tap J."/>
            <person name="Tims S."/>
            <person name="Ussery D.W."/>
            <person name="Yamada T."/>
            <person name="MetaHit consortium"/>
            <person name="Renault P."/>
            <person name="Sicheritz-Ponten T."/>
            <person name="Bork P."/>
            <person name="Wang J."/>
            <person name="Brunak S."/>
            <person name="Ehrlich S.D."/>
        </authorList>
    </citation>
    <scope>NUCLEOTIDE SEQUENCE [LARGE SCALE GENOMIC DNA]</scope>
</reference>
<sequence length="91" mass="10459">MISVGIDVSKGKSTVWFFKPGGEVLRTPYDILHTAEEITKLIRDIRSYDEEVRVVLEATGHYHLPVVTHLLEGRNPDIQQYPLITLKQRTE</sequence>
<dbReference type="Pfam" id="PF01548">
    <property type="entry name" value="DEDD_Tnp_IS110"/>
    <property type="match status" value="1"/>
</dbReference>
<dbReference type="GO" id="GO:0006313">
    <property type="term" value="P:DNA transposition"/>
    <property type="evidence" value="ECO:0007669"/>
    <property type="project" value="InterPro"/>
</dbReference>
<accession>R6TVV7</accession>
<dbReference type="AlphaFoldDB" id="R6TVV7"/>
<comment type="caution">
    <text evidence="2">The sequence shown here is derived from an EMBL/GenBank/DDBJ whole genome shotgun (WGS) entry which is preliminary data.</text>
</comment>
<evidence type="ECO:0000313" key="2">
    <source>
        <dbReference type="EMBL" id="CDC77563.1"/>
    </source>
</evidence>
<gene>
    <name evidence="2" type="ORF">BN580_00477</name>
</gene>
<dbReference type="GO" id="GO:0003677">
    <property type="term" value="F:DNA binding"/>
    <property type="evidence" value="ECO:0007669"/>
    <property type="project" value="InterPro"/>
</dbReference>
<dbReference type="InterPro" id="IPR002525">
    <property type="entry name" value="Transp_IS110-like_N"/>
</dbReference>
<dbReference type="EMBL" id="CBFW010000439">
    <property type="protein sequence ID" value="CDC77563.1"/>
    <property type="molecule type" value="Genomic_DNA"/>
</dbReference>
<dbReference type="GO" id="GO:0004803">
    <property type="term" value="F:transposase activity"/>
    <property type="evidence" value="ECO:0007669"/>
    <property type="project" value="InterPro"/>
</dbReference>
<protein>
    <submittedName>
        <fullName evidence="2">Transposase IS116/IS110/IS902 family protein</fullName>
    </submittedName>
</protein>